<proteinExistence type="predicted"/>
<feature type="transmembrane region" description="Helical" evidence="1">
    <location>
        <begin position="151"/>
        <end position="170"/>
    </location>
</feature>
<feature type="transmembrane region" description="Helical" evidence="1">
    <location>
        <begin position="85"/>
        <end position="104"/>
    </location>
</feature>
<evidence type="ECO:0000256" key="1">
    <source>
        <dbReference type="SAM" id="Phobius"/>
    </source>
</evidence>
<protein>
    <submittedName>
        <fullName evidence="2">Uncharacterized protein</fullName>
    </submittedName>
</protein>
<dbReference type="Proteomes" id="UP000261811">
    <property type="component" value="Unassembled WGS sequence"/>
</dbReference>
<feature type="transmembrane region" description="Helical" evidence="1">
    <location>
        <begin position="124"/>
        <end position="144"/>
    </location>
</feature>
<feature type="transmembrane region" description="Helical" evidence="1">
    <location>
        <begin position="266"/>
        <end position="290"/>
    </location>
</feature>
<sequence length="302" mass="32228">MTGGDISLSVTEGRTLRHLLASAGASLALAAALLAVWFVLLRDGSEDRDLWNAPSFDKAAAPLVVSGVLTVAMAASWARLRIAAALCATPALTQVLVFVVAGDVRRDRWFGYMPLVPPRAVDRWSITLTTLAEGLGLLAAFLHGGTSRGRLVLPVYLPVLAGLALAADAVAEAEFEPARGFAAAWRTWHYGWIALGVFAVGLAFLLVARRSGSRGSRLAGSVLLAVPLGLLLWDHRPRTFLRVRTGYPSPELYGRFMQGDGVQKNWTLFLGAAGGLVLWMTLVLAALVAVAQAWPEPHDDEA</sequence>
<dbReference type="EMBL" id="QURH01001030">
    <property type="protein sequence ID" value="RFU36825.1"/>
    <property type="molecule type" value="Genomic_DNA"/>
</dbReference>
<reference evidence="2 3" key="1">
    <citation type="submission" date="2018-08" db="EMBL/GenBank/DDBJ databases">
        <title>Actinomadura jelena sp. nov., a novel Actinomycete isolated from soil in Chad.</title>
        <authorList>
            <person name="Shi L."/>
        </authorList>
    </citation>
    <scope>NUCLEOTIDE SEQUENCE [LARGE SCALE GENOMIC DNA]</scope>
    <source>
        <strain evidence="2 3">NEAU-G17</strain>
    </source>
</reference>
<keyword evidence="3" id="KW-1185">Reference proteome</keyword>
<feature type="transmembrane region" description="Helical" evidence="1">
    <location>
        <begin position="19"/>
        <end position="40"/>
    </location>
</feature>
<name>A0A372J9X3_9ACTN</name>
<feature type="transmembrane region" description="Helical" evidence="1">
    <location>
        <begin position="190"/>
        <end position="208"/>
    </location>
</feature>
<accession>A0A372J9X3</accession>
<dbReference type="AlphaFoldDB" id="A0A372J9X3"/>
<gene>
    <name evidence="2" type="ORF">DZF91_36045</name>
</gene>
<keyword evidence="1" id="KW-1133">Transmembrane helix</keyword>
<feature type="transmembrane region" description="Helical" evidence="1">
    <location>
        <begin position="60"/>
        <end position="78"/>
    </location>
</feature>
<keyword evidence="1" id="KW-0812">Transmembrane</keyword>
<dbReference type="RefSeq" id="WP_117361506.1">
    <property type="nucleotide sequence ID" value="NZ_QURH01001030.1"/>
</dbReference>
<keyword evidence="1" id="KW-0472">Membrane</keyword>
<comment type="caution">
    <text evidence="2">The sequence shown here is derived from an EMBL/GenBank/DDBJ whole genome shotgun (WGS) entry which is preliminary data.</text>
</comment>
<organism evidence="2 3">
    <name type="scientific">Actinomadura logoneensis</name>
    <dbReference type="NCBI Taxonomy" id="2293572"/>
    <lineage>
        <taxon>Bacteria</taxon>
        <taxon>Bacillati</taxon>
        <taxon>Actinomycetota</taxon>
        <taxon>Actinomycetes</taxon>
        <taxon>Streptosporangiales</taxon>
        <taxon>Thermomonosporaceae</taxon>
        <taxon>Actinomadura</taxon>
    </lineage>
</organism>
<evidence type="ECO:0000313" key="3">
    <source>
        <dbReference type="Proteomes" id="UP000261811"/>
    </source>
</evidence>
<evidence type="ECO:0000313" key="2">
    <source>
        <dbReference type="EMBL" id="RFU36825.1"/>
    </source>
</evidence>